<dbReference type="Proteomes" id="UP000275408">
    <property type="component" value="Unassembled WGS sequence"/>
</dbReference>
<reference evidence="1 2" key="1">
    <citation type="journal article" date="2018" name="Sci. Rep.">
        <title>Comparative analysis of the Pocillopora damicornis genome highlights role of immune system in coral evolution.</title>
        <authorList>
            <person name="Cunning R."/>
            <person name="Bay R.A."/>
            <person name="Gillette P."/>
            <person name="Baker A.C."/>
            <person name="Traylor-Knowles N."/>
        </authorList>
    </citation>
    <scope>NUCLEOTIDE SEQUENCE [LARGE SCALE GENOMIC DNA]</scope>
    <source>
        <strain evidence="1">RSMAS</strain>
        <tissue evidence="1">Whole animal</tissue>
    </source>
</reference>
<sequence>MSQSTSSSGNSSLLRKTGYNRHFPRSFLLNYRPALQNPSNDVVLTRTASAARPNIALSELAMTIKDMSFISQFSGTAFTHKSVEDLLASLQKLLPTIVRMNNEDKTDQTLPSSEDVVGLLKEPGSEC</sequence>
<evidence type="ECO:0000313" key="2">
    <source>
        <dbReference type="Proteomes" id="UP000275408"/>
    </source>
</evidence>
<protein>
    <submittedName>
        <fullName evidence="1">Uncharacterized protein</fullName>
    </submittedName>
</protein>
<evidence type="ECO:0000313" key="1">
    <source>
        <dbReference type="EMBL" id="RMX40367.1"/>
    </source>
</evidence>
<accession>A0A3M6TG38</accession>
<dbReference type="AlphaFoldDB" id="A0A3M6TG38"/>
<keyword evidence="2" id="KW-1185">Reference proteome</keyword>
<comment type="caution">
    <text evidence="1">The sequence shown here is derived from an EMBL/GenBank/DDBJ whole genome shotgun (WGS) entry which is preliminary data.</text>
</comment>
<name>A0A3M6TG38_POCDA</name>
<dbReference type="EMBL" id="RCHS01003655">
    <property type="protein sequence ID" value="RMX40367.1"/>
    <property type="molecule type" value="Genomic_DNA"/>
</dbReference>
<organism evidence="1 2">
    <name type="scientific">Pocillopora damicornis</name>
    <name type="common">Cauliflower coral</name>
    <name type="synonym">Millepora damicornis</name>
    <dbReference type="NCBI Taxonomy" id="46731"/>
    <lineage>
        <taxon>Eukaryota</taxon>
        <taxon>Metazoa</taxon>
        <taxon>Cnidaria</taxon>
        <taxon>Anthozoa</taxon>
        <taxon>Hexacorallia</taxon>
        <taxon>Scleractinia</taxon>
        <taxon>Astrocoeniina</taxon>
        <taxon>Pocilloporidae</taxon>
        <taxon>Pocillopora</taxon>
    </lineage>
</organism>
<gene>
    <name evidence="1" type="ORF">pdam_00017510</name>
</gene>
<proteinExistence type="predicted"/>